<evidence type="ECO:0000256" key="1">
    <source>
        <dbReference type="SAM" id="SignalP"/>
    </source>
</evidence>
<dbReference type="EMBL" id="MCFD01000002">
    <property type="protein sequence ID" value="ORX72777.1"/>
    <property type="molecule type" value="Genomic_DNA"/>
</dbReference>
<reference evidence="2 3" key="1">
    <citation type="submission" date="2016-07" db="EMBL/GenBank/DDBJ databases">
        <title>Pervasive Adenine N6-methylation of Active Genes in Fungi.</title>
        <authorList>
            <consortium name="DOE Joint Genome Institute"/>
            <person name="Mondo S.J."/>
            <person name="Dannebaum R.O."/>
            <person name="Kuo R.C."/>
            <person name="Labutti K."/>
            <person name="Haridas S."/>
            <person name="Kuo A."/>
            <person name="Salamov A."/>
            <person name="Ahrendt S.R."/>
            <person name="Lipzen A."/>
            <person name="Sullivan W."/>
            <person name="Andreopoulos W.B."/>
            <person name="Clum A."/>
            <person name="Lindquist E."/>
            <person name="Daum C."/>
            <person name="Ramamoorthy G.K."/>
            <person name="Gryganskyi A."/>
            <person name="Culley D."/>
            <person name="Magnuson J.K."/>
            <person name="James T.Y."/>
            <person name="O'Malley M.A."/>
            <person name="Stajich J.E."/>
            <person name="Spatafora J.W."/>
            <person name="Visel A."/>
            <person name="Grigoriev I.V."/>
        </authorList>
    </citation>
    <scope>NUCLEOTIDE SEQUENCE [LARGE SCALE GENOMIC DNA]</scope>
    <source>
        <strain evidence="2 3">ATCC 12442</strain>
    </source>
</reference>
<proteinExistence type="predicted"/>
<keyword evidence="1" id="KW-0732">Signal</keyword>
<sequence length="134" mass="14817">MWMARVHSIHLSHILIHTSSLKVTPPAPIIWAVDIIATMGNRIRAPGYLGAYQADYSDSVTQYTKTVEYASQYPDGIFQAPFTAFEDNQPPAWYPWYSSGYYSARSASYYDVSKPTPTGYGPTSSAPVTPTPSV</sequence>
<feature type="signal peptide" evidence="1">
    <location>
        <begin position="1"/>
        <end position="20"/>
    </location>
</feature>
<dbReference type="RefSeq" id="XP_040746117.1">
    <property type="nucleotide sequence ID" value="XM_040886457.1"/>
</dbReference>
<organism evidence="2 3">
    <name type="scientific">Linderina pennispora</name>
    <dbReference type="NCBI Taxonomy" id="61395"/>
    <lineage>
        <taxon>Eukaryota</taxon>
        <taxon>Fungi</taxon>
        <taxon>Fungi incertae sedis</taxon>
        <taxon>Zoopagomycota</taxon>
        <taxon>Kickxellomycotina</taxon>
        <taxon>Kickxellomycetes</taxon>
        <taxon>Kickxellales</taxon>
        <taxon>Kickxellaceae</taxon>
        <taxon>Linderina</taxon>
    </lineage>
</organism>
<keyword evidence="3" id="KW-1185">Reference proteome</keyword>
<accession>A0A1Y1WH04</accession>
<dbReference type="AlphaFoldDB" id="A0A1Y1WH04"/>
<dbReference type="GeneID" id="63803105"/>
<protein>
    <submittedName>
        <fullName evidence="2">Uncharacterized protein</fullName>
    </submittedName>
</protein>
<dbReference type="Proteomes" id="UP000193922">
    <property type="component" value="Unassembled WGS sequence"/>
</dbReference>
<comment type="caution">
    <text evidence="2">The sequence shown here is derived from an EMBL/GenBank/DDBJ whole genome shotgun (WGS) entry which is preliminary data.</text>
</comment>
<name>A0A1Y1WH04_9FUNG</name>
<feature type="chain" id="PRO_5013118749" evidence="1">
    <location>
        <begin position="21"/>
        <end position="134"/>
    </location>
</feature>
<evidence type="ECO:0000313" key="3">
    <source>
        <dbReference type="Proteomes" id="UP000193922"/>
    </source>
</evidence>
<gene>
    <name evidence="2" type="ORF">DL89DRAFT_264974</name>
</gene>
<evidence type="ECO:0000313" key="2">
    <source>
        <dbReference type="EMBL" id="ORX72777.1"/>
    </source>
</evidence>